<dbReference type="GO" id="GO:0046920">
    <property type="term" value="F:alpha-(1-&gt;3)-fucosyltransferase activity"/>
    <property type="evidence" value="ECO:0000318"/>
    <property type="project" value="GO_Central"/>
</dbReference>
<keyword evidence="3 11" id="KW-0328">Glycosyltransferase</keyword>
<dbReference type="InterPro" id="IPR038577">
    <property type="entry name" value="GT10-like_C_sf"/>
</dbReference>
<comment type="similarity">
    <text evidence="2 11">Belongs to the glycosyltransferase 10 family.</text>
</comment>
<evidence type="ECO:0000256" key="7">
    <source>
        <dbReference type="ARBA" id="ARBA00022989"/>
    </source>
</evidence>
<reference evidence="14" key="2">
    <citation type="submission" date="2021-01" db="UniProtKB">
        <authorList>
            <consortium name="EnsemblMetazoa"/>
        </authorList>
    </citation>
    <scope>IDENTIFICATION</scope>
</reference>
<evidence type="ECO:0000256" key="8">
    <source>
        <dbReference type="ARBA" id="ARBA00023136"/>
    </source>
</evidence>
<evidence type="ECO:0000256" key="9">
    <source>
        <dbReference type="ARBA" id="ARBA00023180"/>
    </source>
</evidence>
<dbReference type="InterPro" id="IPR031481">
    <property type="entry name" value="Glyco_tran_10_N"/>
</dbReference>
<feature type="domain" description="Fucosyltransferase N-terminal" evidence="13">
    <location>
        <begin position="130"/>
        <end position="231"/>
    </location>
</feature>
<dbReference type="Gene3D" id="3.40.50.11660">
    <property type="entry name" value="Glycosyl transferase family 10, C-terminal domain"/>
    <property type="match status" value="1"/>
</dbReference>
<evidence type="ECO:0000256" key="11">
    <source>
        <dbReference type="RuleBase" id="RU003832"/>
    </source>
</evidence>
<feature type="domain" description="Fucosyltransferase C-terminal" evidence="12">
    <location>
        <begin position="256"/>
        <end position="415"/>
    </location>
</feature>
<dbReference type="PANTHER" id="PTHR11929:SF145">
    <property type="entry name" value="ALPHA-(1,3)-FUCOSYLTRANSFERASE FUT-1"/>
    <property type="match status" value="1"/>
</dbReference>
<evidence type="ECO:0000256" key="1">
    <source>
        <dbReference type="ARBA" id="ARBA00004922"/>
    </source>
</evidence>
<accession>A0A7M7TH41</accession>
<keyword evidence="6" id="KW-0735">Signal-anchor</keyword>
<dbReference type="InterPro" id="IPR055270">
    <property type="entry name" value="Glyco_tran_10_C"/>
</dbReference>
<dbReference type="SUPFAM" id="SSF53756">
    <property type="entry name" value="UDP-Glycosyltransferase/glycogen phosphorylase"/>
    <property type="match status" value="1"/>
</dbReference>
<dbReference type="FunCoup" id="A0A7M7TH41">
    <property type="interactions" value="383"/>
</dbReference>
<evidence type="ECO:0000256" key="2">
    <source>
        <dbReference type="ARBA" id="ARBA00008919"/>
    </source>
</evidence>
<comment type="subcellular location">
    <subcellularLocation>
        <location evidence="10">Endomembrane system</location>
        <topology evidence="10">Single-pass type II membrane protein</topology>
    </subcellularLocation>
    <subcellularLocation>
        <location evidence="11">Golgi apparatus</location>
        <location evidence="11">Golgi stack membrane</location>
        <topology evidence="11">Single-pass type II membrane protein</topology>
    </subcellularLocation>
</comment>
<proteinExistence type="inferred from homology"/>
<evidence type="ECO:0000256" key="4">
    <source>
        <dbReference type="ARBA" id="ARBA00022679"/>
    </source>
</evidence>
<protein>
    <recommendedName>
        <fullName evidence="11">Fucosyltransferase</fullName>
        <ecNumber evidence="11">2.4.1.-</ecNumber>
    </recommendedName>
</protein>
<comment type="pathway">
    <text evidence="1">Protein modification; protein glycosylation.</text>
</comment>
<keyword evidence="15" id="KW-1185">Reference proteome</keyword>
<dbReference type="UniPathway" id="UPA00378"/>
<keyword evidence="9" id="KW-0325">Glycoprotein</keyword>
<dbReference type="PANTHER" id="PTHR11929">
    <property type="entry name" value="ALPHA- 1,3 -FUCOSYLTRANSFERASE"/>
    <property type="match status" value="1"/>
</dbReference>
<evidence type="ECO:0000259" key="12">
    <source>
        <dbReference type="Pfam" id="PF00852"/>
    </source>
</evidence>
<evidence type="ECO:0000256" key="5">
    <source>
        <dbReference type="ARBA" id="ARBA00022692"/>
    </source>
</evidence>
<dbReference type="GeneID" id="591359"/>
<dbReference type="Proteomes" id="UP000007110">
    <property type="component" value="Unassembled WGS sequence"/>
</dbReference>
<keyword evidence="7 11" id="KW-1133">Transmembrane helix</keyword>
<dbReference type="RefSeq" id="XP_796019.4">
    <property type="nucleotide sequence ID" value="XM_790926.5"/>
</dbReference>
<evidence type="ECO:0000256" key="10">
    <source>
        <dbReference type="ARBA" id="ARBA00060399"/>
    </source>
</evidence>
<dbReference type="KEGG" id="spu:591359"/>
<evidence type="ECO:0000313" key="14">
    <source>
        <dbReference type="EnsemblMetazoa" id="XP_796019"/>
    </source>
</evidence>
<keyword evidence="5 11" id="KW-0812">Transmembrane</keyword>
<dbReference type="GO" id="GO:0032580">
    <property type="term" value="C:Golgi cisterna membrane"/>
    <property type="evidence" value="ECO:0007669"/>
    <property type="project" value="UniProtKB-SubCell"/>
</dbReference>
<sequence>MASRKNLKVMKTVFFFLAGLGSVGIFNTLLVTLPSFEYSSKTRVLRFGQADDQNSHLAKRHGRSPRASSDIVDVPGPSALNDQKIAAEPSSRCIKRVHIFGSMTRMVWIPELNHFRTLLETSNMNGFESDVNCTQSHGYECDIKLTLGTEREHLAGKDAVIFGMVATTWITKNLLQNVLKHKPEPGQTWIFYSIETPYRVLKWAGSKDIALFKYHVLMTYNRGSDIHVPFGYYRPFSGLGDVPTDIRFLSDEFYENRTGLLSWVATNCNDVFWPRMPFIEKLRSEISLDDYGACGHKECLPRRSPQCNELFASYKFYLSIPNAECRDYITEKFWMISLKYGTVPLVLGTVREDYEQLAPPNSFVHFTDFKSIKEAADYLKQVDKNKTLYRQYHDWRRHGEVVTSFPHHPGTLCRTLPHIYPRPSNELKLIGDSAWYKDCRTVPSEMDVNSQFENIGNWTPW</sequence>
<feature type="transmembrane region" description="Helical" evidence="11">
    <location>
        <begin position="12"/>
        <end position="33"/>
    </location>
</feature>
<dbReference type="OrthoDB" id="427096at2759"/>
<reference evidence="15" key="1">
    <citation type="submission" date="2015-02" db="EMBL/GenBank/DDBJ databases">
        <title>Genome sequencing for Strongylocentrotus purpuratus.</title>
        <authorList>
            <person name="Murali S."/>
            <person name="Liu Y."/>
            <person name="Vee V."/>
            <person name="English A."/>
            <person name="Wang M."/>
            <person name="Skinner E."/>
            <person name="Han Y."/>
            <person name="Muzny D.M."/>
            <person name="Worley K.C."/>
            <person name="Gibbs R.A."/>
        </authorList>
    </citation>
    <scope>NUCLEOTIDE SEQUENCE</scope>
</reference>
<dbReference type="AlphaFoldDB" id="A0A7M7TH41"/>
<keyword evidence="8 11" id="KW-0472">Membrane</keyword>
<evidence type="ECO:0000256" key="3">
    <source>
        <dbReference type="ARBA" id="ARBA00022676"/>
    </source>
</evidence>
<evidence type="ECO:0000256" key="6">
    <source>
        <dbReference type="ARBA" id="ARBA00022968"/>
    </source>
</evidence>
<keyword evidence="4 11" id="KW-0808">Transferase</keyword>
<dbReference type="Pfam" id="PF17039">
    <property type="entry name" value="Glyco_tran_10_N"/>
    <property type="match status" value="1"/>
</dbReference>
<dbReference type="EnsemblMetazoa" id="XM_790926">
    <property type="protein sequence ID" value="XP_796019"/>
    <property type="gene ID" value="LOC591359"/>
</dbReference>
<evidence type="ECO:0000313" key="15">
    <source>
        <dbReference type="Proteomes" id="UP000007110"/>
    </source>
</evidence>
<dbReference type="InterPro" id="IPR001503">
    <property type="entry name" value="Glyco_trans_10"/>
</dbReference>
<keyword evidence="11" id="KW-0333">Golgi apparatus</keyword>
<evidence type="ECO:0000259" key="13">
    <source>
        <dbReference type="Pfam" id="PF17039"/>
    </source>
</evidence>
<dbReference type="Pfam" id="PF00852">
    <property type="entry name" value="Glyco_transf_10"/>
    <property type="match status" value="1"/>
</dbReference>
<organism evidence="14 15">
    <name type="scientific">Strongylocentrotus purpuratus</name>
    <name type="common">Purple sea urchin</name>
    <dbReference type="NCBI Taxonomy" id="7668"/>
    <lineage>
        <taxon>Eukaryota</taxon>
        <taxon>Metazoa</taxon>
        <taxon>Echinodermata</taxon>
        <taxon>Eleutherozoa</taxon>
        <taxon>Echinozoa</taxon>
        <taxon>Echinoidea</taxon>
        <taxon>Euechinoidea</taxon>
        <taxon>Echinacea</taxon>
        <taxon>Camarodonta</taxon>
        <taxon>Echinidea</taxon>
        <taxon>Strongylocentrotidae</taxon>
        <taxon>Strongylocentrotus</taxon>
    </lineage>
</organism>
<name>A0A7M7TH41_STRPU</name>
<dbReference type="EC" id="2.4.1.-" evidence="11"/>
<dbReference type="InParanoid" id="A0A7M7TH41"/>
<dbReference type="FunFam" id="3.40.50.11660:FF:000002">
    <property type="entry name" value="Alpha-(1,3)-fucosyltransferase"/>
    <property type="match status" value="1"/>
</dbReference>
<dbReference type="OMA" id="CNELFAS"/>